<name>A0A8T0GDW4_CERPU</name>
<protein>
    <recommendedName>
        <fullName evidence="1">G domain-containing protein</fullName>
    </recommendedName>
</protein>
<dbReference type="Pfam" id="PF01926">
    <property type="entry name" value="MMR_HSR1"/>
    <property type="match status" value="1"/>
</dbReference>
<dbReference type="SUPFAM" id="SSF52540">
    <property type="entry name" value="P-loop containing nucleoside triphosphate hydrolases"/>
    <property type="match status" value="1"/>
</dbReference>
<dbReference type="Proteomes" id="UP000822688">
    <property type="component" value="Chromosome 11"/>
</dbReference>
<sequence length="680" mass="76365">MALEPETRLVRSNIANTSASQTVLEEFLEQHQHLCTHSRTSSNLLLLSHSSQPSLIDAELALSHYSQLLLTLLLASACVRSLYGDVSAALVLITYTTKTLNLVGILRYLLESAPALVHHLHALRSYLRFGDMALVSSTEPIVPVSTEPVQTEPVTKPKILLFGRTGSGKSTVANMLIKGHLAPTLLFPTSSGVRGRTLTFQREENNDWVVVDTVGLGEGQHGSILDAEARNKLYDFFVKISQESYNYYAFVQRWGKLDELDERLWNFFKQAFEGAERNFVIIFTHCSSKALEDNLEDIKVAFQGCERYITVDFPAIDKPETSASAKARRNEKLREISFKKLQESLGRYMQPPIRLCLRSNLKNGRILLIGTATRARNVVAKLLVEGSVNTTSMAGVDGMALDGIGIGGNDENRSTVLEELEGRRWQVVNALAFDSASICDVYDGSLNKEEAVIAASKLLASNFLTILEHGLYSHLVYVAESGEMPPSSKIFLQEILKAIKWKSFKTIAVIVSYDANFKVEPKKASKLFKELTTICQIQLPKYCDPTETDNEVIERHALVALEETIFRSTPYLFWRPLHGWRPFHGLFRENWNGGPLEKGTFENNLDFIYSIANPTAFKEHVYAYVEELHGIPGVSEMEREFMDNLSSGDTVILWMYPHPNSVGSHENKFEIDLHFRDIGH</sequence>
<accession>A0A8T0GDW4</accession>
<organism evidence="2 3">
    <name type="scientific">Ceratodon purpureus</name>
    <name type="common">Fire moss</name>
    <name type="synonym">Dicranum purpureum</name>
    <dbReference type="NCBI Taxonomy" id="3225"/>
    <lineage>
        <taxon>Eukaryota</taxon>
        <taxon>Viridiplantae</taxon>
        <taxon>Streptophyta</taxon>
        <taxon>Embryophyta</taxon>
        <taxon>Bryophyta</taxon>
        <taxon>Bryophytina</taxon>
        <taxon>Bryopsida</taxon>
        <taxon>Dicranidae</taxon>
        <taxon>Pseudoditrichales</taxon>
        <taxon>Ditrichaceae</taxon>
        <taxon>Ceratodon</taxon>
    </lineage>
</organism>
<keyword evidence="3" id="KW-1185">Reference proteome</keyword>
<proteinExistence type="predicted"/>
<dbReference type="InterPro" id="IPR027417">
    <property type="entry name" value="P-loop_NTPase"/>
</dbReference>
<dbReference type="AlphaFoldDB" id="A0A8T0GDW4"/>
<evidence type="ECO:0000313" key="2">
    <source>
        <dbReference type="EMBL" id="KAG0556299.1"/>
    </source>
</evidence>
<comment type="caution">
    <text evidence="2">The sequence shown here is derived from an EMBL/GenBank/DDBJ whole genome shotgun (WGS) entry which is preliminary data.</text>
</comment>
<reference evidence="2 3" key="1">
    <citation type="submission" date="2020-06" db="EMBL/GenBank/DDBJ databases">
        <title>WGS assembly of Ceratodon purpureus strain R40.</title>
        <authorList>
            <person name="Carey S.B."/>
            <person name="Jenkins J."/>
            <person name="Shu S."/>
            <person name="Lovell J.T."/>
            <person name="Sreedasyam A."/>
            <person name="Maumus F."/>
            <person name="Tiley G.P."/>
            <person name="Fernandez-Pozo N."/>
            <person name="Barry K."/>
            <person name="Chen C."/>
            <person name="Wang M."/>
            <person name="Lipzen A."/>
            <person name="Daum C."/>
            <person name="Saski C.A."/>
            <person name="Payton A.C."/>
            <person name="Mcbreen J.C."/>
            <person name="Conrad R.E."/>
            <person name="Kollar L.M."/>
            <person name="Olsson S."/>
            <person name="Huttunen S."/>
            <person name="Landis J.B."/>
            <person name="Wickett N.J."/>
            <person name="Johnson M.G."/>
            <person name="Rensing S.A."/>
            <person name="Grimwood J."/>
            <person name="Schmutz J."/>
            <person name="Mcdaniel S.F."/>
        </authorList>
    </citation>
    <scope>NUCLEOTIDE SEQUENCE [LARGE SCALE GENOMIC DNA]</scope>
    <source>
        <strain evidence="2 3">R40</strain>
    </source>
</reference>
<feature type="domain" description="G" evidence="1">
    <location>
        <begin position="158"/>
        <end position="282"/>
    </location>
</feature>
<dbReference type="Gene3D" id="3.40.50.300">
    <property type="entry name" value="P-loop containing nucleotide triphosphate hydrolases"/>
    <property type="match status" value="1"/>
</dbReference>
<evidence type="ECO:0000313" key="3">
    <source>
        <dbReference type="Proteomes" id="UP000822688"/>
    </source>
</evidence>
<dbReference type="GO" id="GO:0005525">
    <property type="term" value="F:GTP binding"/>
    <property type="evidence" value="ECO:0007669"/>
    <property type="project" value="InterPro"/>
</dbReference>
<gene>
    <name evidence="2" type="ORF">KC19_11G041800</name>
</gene>
<evidence type="ECO:0000259" key="1">
    <source>
        <dbReference type="Pfam" id="PF01926"/>
    </source>
</evidence>
<dbReference type="EMBL" id="CM026432">
    <property type="protein sequence ID" value="KAG0556299.1"/>
    <property type="molecule type" value="Genomic_DNA"/>
</dbReference>
<dbReference type="InterPro" id="IPR006073">
    <property type="entry name" value="GTP-bd"/>
</dbReference>